<sequence length="611" mass="65945">MSFWFSPIRDDAPASWADGQSTLGEILSAGTEQMRLVDNTTAKAEAYTRAYDERIRAIRDATGETFENPMNVSVARDEPEQRFDPQRGIISDTERTAVKMQEAVDRFNVWLSDVEKRYPDRATTIRAGVPVERDAEALAKNADERLAKAMAAHDGLGKWVAAITGGVIGSGYDPIQVMTMFAGGGPGGARTIGGRILSTALKEAAVNGFVEAALQPQVQSWRKEIGIENGLNEALKNVAFAATVGGVLGGGVQAGGEAISRILRPREVEQVAEAVVASPATRPEIREAFTGDPIRASEIAAPIRDVMPAEARGAIDAISSLRAIDEMRPAAATIETHDTAVSQAMRAAQTNTPFSFEPDPEQVRRIVDQLVPDSVTSKAAGTDTLAQFLMRTGGVQDFKGELRALGLENVSERFVGRLVRENGLPLDEARRAAAEAGYFDHRYGTPDEAMEKSTIRDLLDELDAGSRETSRSIDDGGRAYADGLVNELVARAGPAVDDKLILKAAELSNAENIAPAEALDRVLIDADRAAEEATRIPVAPERIDVNDMRGGLDDPGRPIEDTFFTDEDLADLPDDFDIPFFDDGRAVTPEGIKEELERLDWLSTVVEACRA</sequence>
<gene>
    <name evidence="1" type="ORF">G6M86_06410</name>
</gene>
<dbReference type="AlphaFoldDB" id="A0AAJ4N0C4"/>
<dbReference type="Proteomes" id="UP000663946">
    <property type="component" value="Chromosome 1"/>
</dbReference>
<evidence type="ECO:0008006" key="3">
    <source>
        <dbReference type="Google" id="ProtNLM"/>
    </source>
</evidence>
<organism evidence="1 2">
    <name type="scientific">Agrobacterium tumefaciens</name>
    <dbReference type="NCBI Taxonomy" id="358"/>
    <lineage>
        <taxon>Bacteria</taxon>
        <taxon>Pseudomonadati</taxon>
        <taxon>Pseudomonadota</taxon>
        <taxon>Alphaproteobacteria</taxon>
        <taxon>Hyphomicrobiales</taxon>
        <taxon>Rhizobiaceae</taxon>
        <taxon>Rhizobium/Agrobacterium group</taxon>
        <taxon>Agrobacterium</taxon>
        <taxon>Agrobacterium tumefaciens complex</taxon>
    </lineage>
</organism>
<evidence type="ECO:0000313" key="1">
    <source>
        <dbReference type="EMBL" id="QTG12894.1"/>
    </source>
</evidence>
<name>A0AAJ4N0C4_AGRTU</name>
<evidence type="ECO:0000313" key="2">
    <source>
        <dbReference type="Proteomes" id="UP000663946"/>
    </source>
</evidence>
<protein>
    <recommendedName>
        <fullName evidence="3">Large polyvalent protein associated domain-containing protein</fullName>
    </recommendedName>
</protein>
<dbReference type="EMBL" id="CP049216">
    <property type="protein sequence ID" value="QTG12894.1"/>
    <property type="molecule type" value="Genomic_DNA"/>
</dbReference>
<dbReference type="RefSeq" id="WP_333721939.1">
    <property type="nucleotide sequence ID" value="NZ_CP049216.1"/>
</dbReference>
<reference evidence="1" key="1">
    <citation type="submission" date="2020-02" db="EMBL/GenBank/DDBJ databases">
        <title>Unexpected conservation and global transmission of agrobacterial virulence plasmids.</title>
        <authorList>
            <person name="Weisberg A.J."/>
            <person name="Davis E.W. II"/>
            <person name="Tabima J.R."/>
            <person name="Belcher M.S."/>
            <person name="Miller M."/>
            <person name="Kuo C.-H."/>
            <person name="Loper J.E."/>
            <person name="Grunwald N.J."/>
            <person name="Putnam M.L."/>
            <person name="Chang J.H."/>
        </authorList>
    </citation>
    <scope>NUCLEOTIDE SEQUENCE</scope>
    <source>
        <strain evidence="1">Q15/94</strain>
    </source>
</reference>
<proteinExistence type="predicted"/>
<accession>A0AAJ4N0C4</accession>